<dbReference type="Gene3D" id="3.30.300.30">
    <property type="match status" value="1"/>
</dbReference>
<comment type="caution">
    <text evidence="2">The sequence shown here is derived from an EMBL/GenBank/DDBJ whole genome shotgun (WGS) entry which is preliminary data.</text>
</comment>
<dbReference type="EMBL" id="JAMXLY010000032">
    <property type="protein sequence ID" value="MCO6025889.1"/>
    <property type="molecule type" value="Genomic_DNA"/>
</dbReference>
<dbReference type="InterPro" id="IPR042099">
    <property type="entry name" value="ANL_N_sf"/>
</dbReference>
<dbReference type="PANTHER" id="PTHR45527">
    <property type="entry name" value="NONRIBOSOMAL PEPTIDE SYNTHETASE"/>
    <property type="match status" value="1"/>
</dbReference>
<keyword evidence="3" id="KW-1185">Reference proteome</keyword>
<organism evidence="2 3">
    <name type="scientific">Segatella cerevisiae</name>
    <dbReference type="NCBI Taxonomy" id="2053716"/>
    <lineage>
        <taxon>Bacteria</taxon>
        <taxon>Pseudomonadati</taxon>
        <taxon>Bacteroidota</taxon>
        <taxon>Bacteroidia</taxon>
        <taxon>Bacteroidales</taxon>
        <taxon>Prevotellaceae</taxon>
        <taxon>Segatella</taxon>
    </lineage>
</organism>
<name>A0ABT1BXS7_9BACT</name>
<dbReference type="Gene3D" id="3.40.50.12780">
    <property type="entry name" value="N-terminal domain of ligase-like"/>
    <property type="match status" value="1"/>
</dbReference>
<sequence>MENGDRSAFCIGDRIYSYFHLKQRANAIRKVIRLIPEQYFGLMAYDDLDTYASIIALWMEGRCYVPLHPLQPEERLANIIRQVDIRTVLNPTDSKLSFQVREVNTPSLPDSDELFSPPQITWESRPAYILFTSGSTGIPKGVPVTFGNLAAFVDAFDHLGVELSNQDRCLQMFDLTFDLSVGSYLPALLHGACIYTVPLGSVKYQEVFRLMDEYQLTEALMVPSVIHYLRPYMKELSDKEMHDCLFCGEALPGEDVKDWSVSVPRSRIWNVYGPTENTIYCTAYPINNTTNPKNVNGTVSIGQAMKNSHTAIIDEDNRFLGVGESGELCLSGTQLTPGYWHNEKNNQLAFFQKDGTRWYKTGDICKTDKEGDILYEGRKDSQVKIQGFRVELGEIENRARMFYRGERNVVVVALKNGQGLITLYLIVEGDEENSESLESYLRLFLPAYMIPQRIFFIKQFPQNVNNKIDRKAIREVIKNKI</sequence>
<dbReference type="Proteomes" id="UP001204015">
    <property type="component" value="Unassembled WGS sequence"/>
</dbReference>
<accession>A0ABT1BXS7</accession>
<evidence type="ECO:0000259" key="1">
    <source>
        <dbReference type="Pfam" id="PF00501"/>
    </source>
</evidence>
<dbReference type="PANTHER" id="PTHR45527:SF1">
    <property type="entry name" value="FATTY ACID SYNTHASE"/>
    <property type="match status" value="1"/>
</dbReference>
<dbReference type="Pfam" id="PF00501">
    <property type="entry name" value="AMP-binding"/>
    <property type="match status" value="1"/>
</dbReference>
<protein>
    <submittedName>
        <fullName evidence="2">AMP-binding protein</fullName>
    </submittedName>
</protein>
<dbReference type="RefSeq" id="WP_252761247.1">
    <property type="nucleotide sequence ID" value="NZ_JAMXLY010000032.1"/>
</dbReference>
<feature type="domain" description="AMP-dependent synthetase/ligase" evidence="1">
    <location>
        <begin position="3"/>
        <end position="340"/>
    </location>
</feature>
<evidence type="ECO:0000313" key="3">
    <source>
        <dbReference type="Proteomes" id="UP001204015"/>
    </source>
</evidence>
<proteinExistence type="predicted"/>
<evidence type="ECO:0000313" key="2">
    <source>
        <dbReference type="EMBL" id="MCO6025889.1"/>
    </source>
</evidence>
<dbReference type="PROSITE" id="PS00455">
    <property type="entry name" value="AMP_BINDING"/>
    <property type="match status" value="1"/>
</dbReference>
<dbReference type="InterPro" id="IPR000873">
    <property type="entry name" value="AMP-dep_synth/lig_dom"/>
</dbReference>
<gene>
    <name evidence="2" type="ORF">NG821_08585</name>
</gene>
<dbReference type="SUPFAM" id="SSF56801">
    <property type="entry name" value="Acetyl-CoA synthetase-like"/>
    <property type="match status" value="1"/>
</dbReference>
<dbReference type="InterPro" id="IPR020845">
    <property type="entry name" value="AMP-binding_CS"/>
</dbReference>
<dbReference type="InterPro" id="IPR045851">
    <property type="entry name" value="AMP-bd_C_sf"/>
</dbReference>
<reference evidence="2 3" key="1">
    <citation type="submission" date="2022-06" db="EMBL/GenBank/DDBJ databases">
        <title>A taxonomic note on the genus Prevotella: Description of four novel genera and emended description of the genera Hallella and Xylanibacter.</title>
        <authorList>
            <person name="Hitch T.C.A."/>
        </authorList>
    </citation>
    <scope>NUCLEOTIDE SEQUENCE [LARGE SCALE GENOMIC DNA]</scope>
    <source>
        <strain evidence="2 3">DSM 100619</strain>
    </source>
</reference>